<reference evidence="2 3" key="1">
    <citation type="submission" date="2016-06" db="EMBL/GenBank/DDBJ databases">
        <title>Evolution of pathogenesis and genome organization in the Tremellales.</title>
        <authorList>
            <person name="Cuomo C."/>
            <person name="Litvintseva A."/>
            <person name="Heitman J."/>
            <person name="Chen Y."/>
            <person name="Sun S."/>
            <person name="Springer D."/>
            <person name="Dromer F."/>
            <person name="Young S."/>
            <person name="Zeng Q."/>
            <person name="Chapman S."/>
            <person name="Gujja S."/>
            <person name="Saif S."/>
            <person name="Birren B."/>
        </authorList>
    </citation>
    <scope>NUCLEOTIDE SEQUENCE [LARGE SCALE GENOMIC DNA]</scope>
    <source>
        <strain evidence="2 3">ATCC 28783</strain>
    </source>
</reference>
<keyword evidence="3" id="KW-1185">Reference proteome</keyword>
<dbReference type="AlphaFoldDB" id="A0A4Q1BN15"/>
<evidence type="ECO:0000256" key="1">
    <source>
        <dbReference type="SAM" id="MobiDB-lite"/>
    </source>
</evidence>
<gene>
    <name evidence="2" type="ORF">M231_03459</name>
</gene>
<comment type="caution">
    <text evidence="2">The sequence shown here is derived from an EMBL/GenBank/DDBJ whole genome shotgun (WGS) entry which is preliminary data.</text>
</comment>
<sequence length="360" mass="39756">MSEHSEGETPQNVPKKYTAFGQLQEQENMRSLFGRSSATKQDRIVHDQTVKAQTEEIVGSQFDPWSQNIFGYRSNSNQQLSNVQQGSTISGYPYGNLSSAPTGVGNRYGVMAPMSNSKITASYMESLQKMQAAHGQIPPANLSTLQSNQGSQSRVIPDMLSAPTLEPFGSSPDLTTAYSLNAPNPDPSQERESMNSVEPYPNQLGVDSIPPTLSWEMISKFNSRIDELPYDTELPCLLPATETRKFYDALTCTEVGCTEPFNPTDTVLISLVKESWHGEHPTRKLRHGFHVDQETRDRLRDSPPYHALSSWVSIIGTKVRYYATVTIGVDLLSRSGSCLKPGTAPPKTPNHRVIVGPDAY</sequence>
<feature type="compositionally biased region" description="Polar residues" evidence="1">
    <location>
        <begin position="172"/>
        <end position="182"/>
    </location>
</feature>
<proteinExistence type="predicted"/>
<feature type="region of interest" description="Disordered" evidence="1">
    <location>
        <begin position="161"/>
        <end position="196"/>
    </location>
</feature>
<dbReference type="VEuPathDB" id="FungiDB:TREMEDRAFT_58732"/>
<dbReference type="InParanoid" id="A0A4Q1BN15"/>
<evidence type="ECO:0000313" key="2">
    <source>
        <dbReference type="EMBL" id="RXK39239.1"/>
    </source>
</evidence>
<evidence type="ECO:0000313" key="3">
    <source>
        <dbReference type="Proteomes" id="UP000289152"/>
    </source>
</evidence>
<accession>A0A4Q1BN15</accession>
<dbReference type="Proteomes" id="UP000289152">
    <property type="component" value="Unassembled WGS sequence"/>
</dbReference>
<name>A0A4Q1BN15_TREME</name>
<organism evidence="2 3">
    <name type="scientific">Tremella mesenterica</name>
    <name type="common">Jelly fungus</name>
    <dbReference type="NCBI Taxonomy" id="5217"/>
    <lineage>
        <taxon>Eukaryota</taxon>
        <taxon>Fungi</taxon>
        <taxon>Dikarya</taxon>
        <taxon>Basidiomycota</taxon>
        <taxon>Agaricomycotina</taxon>
        <taxon>Tremellomycetes</taxon>
        <taxon>Tremellales</taxon>
        <taxon>Tremellaceae</taxon>
        <taxon>Tremella</taxon>
    </lineage>
</organism>
<protein>
    <submittedName>
        <fullName evidence="2">Uncharacterized protein</fullName>
    </submittedName>
</protein>
<dbReference type="EMBL" id="SDIL01000034">
    <property type="protein sequence ID" value="RXK39239.1"/>
    <property type="molecule type" value="Genomic_DNA"/>
</dbReference>